<dbReference type="Proteomes" id="UP000285278">
    <property type="component" value="Unassembled WGS sequence"/>
</dbReference>
<keyword evidence="4" id="KW-1185">Reference proteome</keyword>
<reference evidence="3 4" key="1">
    <citation type="submission" date="2018-09" db="EMBL/GenBank/DDBJ databases">
        <title>Optimization and identification of Corynebacterium falsenii FN1-14 from fish paste.</title>
        <authorList>
            <person name="Daroonpunt R."/>
            <person name="Tanasupawat S."/>
        </authorList>
    </citation>
    <scope>NUCLEOTIDE SEQUENCE [LARGE SCALE GENOMIC DNA]</scope>
    <source>
        <strain evidence="3 4">FN1-14</strain>
    </source>
</reference>
<proteinExistence type="predicted"/>
<comment type="caution">
    <text evidence="3">The sequence shown here is derived from an EMBL/GenBank/DDBJ whole genome shotgun (WGS) entry which is preliminary data.</text>
</comment>
<organism evidence="3 4">
    <name type="scientific">Corynebacterium falsenii</name>
    <dbReference type="NCBI Taxonomy" id="108486"/>
    <lineage>
        <taxon>Bacteria</taxon>
        <taxon>Bacillati</taxon>
        <taxon>Actinomycetota</taxon>
        <taxon>Actinomycetes</taxon>
        <taxon>Mycobacteriales</taxon>
        <taxon>Corynebacteriaceae</taxon>
        <taxon>Corynebacterium</taxon>
    </lineage>
</organism>
<evidence type="ECO:0000256" key="2">
    <source>
        <dbReference type="SAM" id="SignalP"/>
    </source>
</evidence>
<dbReference type="STRING" id="1451189.CFAL_07245"/>
<feature type="signal peptide" evidence="2">
    <location>
        <begin position="1"/>
        <end position="37"/>
    </location>
</feature>
<dbReference type="AlphaFoldDB" id="A0A418Q6S5"/>
<feature type="region of interest" description="Disordered" evidence="1">
    <location>
        <begin position="1"/>
        <end position="20"/>
    </location>
</feature>
<keyword evidence="2" id="KW-0732">Signal</keyword>
<evidence type="ECO:0000313" key="4">
    <source>
        <dbReference type="Proteomes" id="UP000285278"/>
    </source>
</evidence>
<dbReference type="Gene3D" id="3.40.710.10">
    <property type="entry name" value="DD-peptidase/beta-lactamase superfamily"/>
    <property type="match status" value="1"/>
</dbReference>
<dbReference type="SUPFAM" id="SSF56601">
    <property type="entry name" value="beta-lactamase/transpeptidase-like"/>
    <property type="match status" value="1"/>
</dbReference>
<name>A0A418Q6S5_9CORY</name>
<protein>
    <recommendedName>
        <fullName evidence="5">Serine hydrolase</fullName>
    </recommendedName>
</protein>
<evidence type="ECO:0008006" key="5">
    <source>
        <dbReference type="Google" id="ProtNLM"/>
    </source>
</evidence>
<dbReference type="EMBL" id="QXJK01000005">
    <property type="protein sequence ID" value="RIX34816.1"/>
    <property type="molecule type" value="Genomic_DNA"/>
</dbReference>
<sequence>MPLAPRTSHRAATTSSRRAATATATAALALSAGPALATTASAAPVPNLNPNGTINAPARTQISFEHTPTGFHAGTANEHESRPGLSIVKMYIADYVFAHGTPEEKAQATQMLRTSDDRIASQLYAKYPQSINETARAYGLNDTHGAAHWGNSTTSTADSVKYLEAKKRQNPTDPVLVALATASPVAADGYAQNYGTATLPGVIGTKWGWSDDRRSFHASASYGTDFSVAAATNGPAAQLTGDVQAAFVPGISTPTPPVAPGILGSSGLGMVNYPARLVAQQQIGHIAPPVTDPIIATIPENVLVPQPVADFLPQPR</sequence>
<accession>A0A418Q6S5</accession>
<dbReference type="OrthoDB" id="4535618at2"/>
<evidence type="ECO:0000256" key="1">
    <source>
        <dbReference type="SAM" id="MobiDB-lite"/>
    </source>
</evidence>
<feature type="chain" id="PRO_5039604602" description="Serine hydrolase" evidence="2">
    <location>
        <begin position="38"/>
        <end position="316"/>
    </location>
</feature>
<dbReference type="InterPro" id="IPR012338">
    <property type="entry name" value="Beta-lactam/transpept-like"/>
</dbReference>
<evidence type="ECO:0000313" key="3">
    <source>
        <dbReference type="EMBL" id="RIX34816.1"/>
    </source>
</evidence>
<gene>
    <name evidence="3" type="ORF">D3M95_05760</name>
</gene>